<protein>
    <submittedName>
        <fullName evidence="1">Glycosyltransferase family 4 protein</fullName>
    </submittedName>
</protein>
<sequence length="384" mass="43950">MSKRVLFCATVDYHFKAFHLPFMKWFTEQGWEVHVAASGNIQLPYVNKKYDIPIQRSPFKLQNYHAYKKLASIIDKNKYSIIHCHTPMGGVIARLAAKTARREGTKVIYTAHGFHFCKGAPLINWFVYYPIEKMLAHYTDCLITINKEDYNRAVKHRFQAGSIEHIHGIGVDTEQFRPITETHKQSLKEQSGYKSDDFLMLYAAEFNKNKNQQLLIQSLSLLKNEVPNAKLLLAGNGPLMEDCKNLAFRLGVTEMVHFLGYRNDISSLLPMCDLAVASSLREGLPVNIMEAMACALPVVATDNRGHRELILNNENGWIVSHDNIVEMSNKIKHFIQNPNLSVQFGSTGRKMIENKYAIHEVLDETKDIYAMFMGETEELKWAVH</sequence>
<dbReference type="Proteomes" id="UP001202289">
    <property type="component" value="Unassembled WGS sequence"/>
</dbReference>
<evidence type="ECO:0000313" key="1">
    <source>
        <dbReference type="EMBL" id="MCM3735040.1"/>
    </source>
</evidence>
<proteinExistence type="predicted"/>
<reference evidence="1" key="1">
    <citation type="submission" date="2022-05" db="EMBL/GenBank/DDBJ databases">
        <title>Comparative Genomics of Spacecraft Associated Microbes.</title>
        <authorList>
            <person name="Tran M.T."/>
            <person name="Wright A."/>
            <person name="Seuylemezian A."/>
            <person name="Eisen J."/>
            <person name="Coil D."/>
        </authorList>
    </citation>
    <scope>NUCLEOTIDE SEQUENCE</scope>
    <source>
        <strain evidence="1">FAIRING 10M-2.2</strain>
    </source>
</reference>
<organism evidence="1 2">
    <name type="scientific">Bacillus cytotoxicus</name>
    <dbReference type="NCBI Taxonomy" id="580165"/>
    <lineage>
        <taxon>Bacteria</taxon>
        <taxon>Bacillati</taxon>
        <taxon>Bacillota</taxon>
        <taxon>Bacilli</taxon>
        <taxon>Bacillales</taxon>
        <taxon>Bacillaceae</taxon>
        <taxon>Bacillus</taxon>
        <taxon>Bacillus cereus group</taxon>
    </lineage>
</organism>
<dbReference type="EMBL" id="JAMBOP010000003">
    <property type="protein sequence ID" value="MCM3735040.1"/>
    <property type="molecule type" value="Genomic_DNA"/>
</dbReference>
<comment type="caution">
    <text evidence="1">The sequence shown here is derived from an EMBL/GenBank/DDBJ whole genome shotgun (WGS) entry which is preliminary data.</text>
</comment>
<accession>A0ACC6A2D4</accession>
<name>A0ACC6A2D4_9BACI</name>
<gene>
    <name evidence="1" type="ORF">M3215_04210</name>
</gene>
<keyword evidence="2" id="KW-1185">Reference proteome</keyword>
<evidence type="ECO:0000313" key="2">
    <source>
        <dbReference type="Proteomes" id="UP001202289"/>
    </source>
</evidence>